<gene>
    <name evidence="1" type="ORF">ElyMa_000197900</name>
</gene>
<dbReference type="AlphaFoldDB" id="A0AAV4EVT4"/>
<name>A0AAV4EVT4_9GAST</name>
<accession>A0AAV4EVT4</accession>
<organism evidence="1 2">
    <name type="scientific">Elysia marginata</name>
    <dbReference type="NCBI Taxonomy" id="1093978"/>
    <lineage>
        <taxon>Eukaryota</taxon>
        <taxon>Metazoa</taxon>
        <taxon>Spiralia</taxon>
        <taxon>Lophotrochozoa</taxon>
        <taxon>Mollusca</taxon>
        <taxon>Gastropoda</taxon>
        <taxon>Heterobranchia</taxon>
        <taxon>Euthyneura</taxon>
        <taxon>Panpulmonata</taxon>
        <taxon>Sacoglossa</taxon>
        <taxon>Placobranchoidea</taxon>
        <taxon>Plakobranchidae</taxon>
        <taxon>Elysia</taxon>
    </lineage>
</organism>
<sequence length="290" mass="32977">MFALNLGGVDLQLAEIDNICRDMYREAVPKSILRKFNLIFNDDLEVDRTIKVDILIGLDYYWELVGQDVVQFDSLVAQKTRCGWMLSGCYIGESKREGHQLLCKGNMVSDQVVKSLWELDSIGIKDDASPVKDQISDHFEKNITYGEGRYCVSLSWKEEDKGKLMNNKFIASKRLQSLSRRLEGNPELKKAYDENLAEMERSGIIREASSRAKDGPVFYLPHHPVLREDSRTTEVRPVFDASAKGYNAVSLNDSLEAGPNLLPNILKVLLRFRRWKVAVISDVAKAFVQI</sequence>
<reference evidence="1 2" key="1">
    <citation type="journal article" date="2021" name="Elife">
        <title>Chloroplast acquisition without the gene transfer in kleptoplastic sea slugs, Plakobranchus ocellatus.</title>
        <authorList>
            <person name="Maeda T."/>
            <person name="Takahashi S."/>
            <person name="Yoshida T."/>
            <person name="Shimamura S."/>
            <person name="Takaki Y."/>
            <person name="Nagai Y."/>
            <person name="Toyoda A."/>
            <person name="Suzuki Y."/>
            <person name="Arimoto A."/>
            <person name="Ishii H."/>
            <person name="Satoh N."/>
            <person name="Nishiyama T."/>
            <person name="Hasebe M."/>
            <person name="Maruyama T."/>
            <person name="Minagawa J."/>
            <person name="Obokata J."/>
            <person name="Shigenobu S."/>
        </authorList>
    </citation>
    <scope>NUCLEOTIDE SEQUENCE [LARGE SCALE GENOMIC DNA]</scope>
</reference>
<proteinExistence type="predicted"/>
<protein>
    <recommendedName>
        <fullName evidence="3">Peptidase aspartic putative domain-containing protein</fullName>
    </recommendedName>
</protein>
<dbReference type="PANTHER" id="PTHR47331">
    <property type="entry name" value="PHD-TYPE DOMAIN-CONTAINING PROTEIN"/>
    <property type="match status" value="1"/>
</dbReference>
<dbReference type="InterPro" id="IPR043502">
    <property type="entry name" value="DNA/RNA_pol_sf"/>
</dbReference>
<keyword evidence="2" id="KW-1185">Reference proteome</keyword>
<evidence type="ECO:0008006" key="3">
    <source>
        <dbReference type="Google" id="ProtNLM"/>
    </source>
</evidence>
<dbReference type="EMBL" id="BMAT01000371">
    <property type="protein sequence ID" value="GFR65143.1"/>
    <property type="molecule type" value="Genomic_DNA"/>
</dbReference>
<dbReference type="PANTHER" id="PTHR47331:SF1">
    <property type="entry name" value="GAG-LIKE PROTEIN"/>
    <property type="match status" value="1"/>
</dbReference>
<evidence type="ECO:0000313" key="1">
    <source>
        <dbReference type="EMBL" id="GFR65143.1"/>
    </source>
</evidence>
<evidence type="ECO:0000313" key="2">
    <source>
        <dbReference type="Proteomes" id="UP000762676"/>
    </source>
</evidence>
<comment type="caution">
    <text evidence="1">The sequence shown here is derived from an EMBL/GenBank/DDBJ whole genome shotgun (WGS) entry which is preliminary data.</text>
</comment>
<dbReference type="SUPFAM" id="SSF56672">
    <property type="entry name" value="DNA/RNA polymerases"/>
    <property type="match status" value="1"/>
</dbReference>
<dbReference type="Proteomes" id="UP000762676">
    <property type="component" value="Unassembled WGS sequence"/>
</dbReference>